<evidence type="ECO:0000313" key="14">
    <source>
        <dbReference type="Proteomes" id="UP000694393"/>
    </source>
</evidence>
<dbReference type="InterPro" id="IPR050504">
    <property type="entry name" value="IgSF_BTN/MOG"/>
</dbReference>
<dbReference type="Pfam" id="PF07686">
    <property type="entry name" value="V-set"/>
    <property type="match status" value="1"/>
</dbReference>
<feature type="transmembrane region" description="Helical" evidence="9">
    <location>
        <begin position="253"/>
        <end position="279"/>
    </location>
</feature>
<dbReference type="GO" id="GO:0050852">
    <property type="term" value="P:T cell receptor signaling pathway"/>
    <property type="evidence" value="ECO:0007669"/>
    <property type="project" value="TreeGrafter"/>
</dbReference>
<dbReference type="AlphaFoldDB" id="A0A8C8VFN0"/>
<feature type="signal peptide" evidence="10">
    <location>
        <begin position="1"/>
        <end position="33"/>
    </location>
</feature>
<dbReference type="FunFam" id="2.60.120.920:FF:000004">
    <property type="entry name" value="Butyrophilin subfamily 1 member A1"/>
    <property type="match status" value="1"/>
</dbReference>
<dbReference type="PROSITE" id="PS50835">
    <property type="entry name" value="IG_LIKE"/>
    <property type="match status" value="1"/>
</dbReference>
<evidence type="ECO:0000256" key="8">
    <source>
        <dbReference type="ARBA" id="ARBA00023319"/>
    </source>
</evidence>
<dbReference type="InterPro" id="IPR013106">
    <property type="entry name" value="Ig_V-set"/>
</dbReference>
<dbReference type="Gene3D" id="2.60.40.10">
    <property type="entry name" value="Immunoglobulins"/>
    <property type="match status" value="2"/>
</dbReference>
<protein>
    <recommendedName>
        <fullName evidence="15">Butyrophilin subfamily 1 member A1-like</fullName>
    </recommendedName>
</protein>
<dbReference type="Gene3D" id="2.60.120.920">
    <property type="match status" value="1"/>
</dbReference>
<evidence type="ECO:0000256" key="7">
    <source>
        <dbReference type="ARBA" id="ARBA00023157"/>
    </source>
</evidence>
<dbReference type="SMART" id="SM00409">
    <property type="entry name" value="IG"/>
    <property type="match status" value="1"/>
</dbReference>
<dbReference type="SMART" id="SM00406">
    <property type="entry name" value="IGv"/>
    <property type="match status" value="1"/>
</dbReference>
<dbReference type="InterPro" id="IPR053896">
    <property type="entry name" value="BTN3A2-like_Ig-C"/>
</dbReference>
<dbReference type="PRINTS" id="PR01407">
    <property type="entry name" value="BUTYPHLNCDUF"/>
</dbReference>
<dbReference type="FunFam" id="2.60.40.10:FF:000088">
    <property type="entry name" value="Butyrophilin subfamily 1 member A1"/>
    <property type="match status" value="1"/>
</dbReference>
<evidence type="ECO:0000256" key="5">
    <source>
        <dbReference type="ARBA" id="ARBA00022989"/>
    </source>
</evidence>
<dbReference type="Ensembl" id="ENSPCET00000004216.1">
    <property type="protein sequence ID" value="ENSPCEP00000004087.1"/>
    <property type="gene ID" value="ENSPCEG00000003279.1"/>
</dbReference>
<reference evidence="13" key="2">
    <citation type="submission" date="2025-09" db="UniProtKB">
        <authorList>
            <consortium name="Ensembl"/>
        </authorList>
    </citation>
    <scope>IDENTIFICATION</scope>
</reference>
<evidence type="ECO:0000256" key="3">
    <source>
        <dbReference type="ARBA" id="ARBA00022692"/>
    </source>
</evidence>
<dbReference type="GO" id="GO:0005102">
    <property type="term" value="F:signaling receptor binding"/>
    <property type="evidence" value="ECO:0007669"/>
    <property type="project" value="TreeGrafter"/>
</dbReference>
<evidence type="ECO:0000256" key="10">
    <source>
        <dbReference type="SAM" id="SignalP"/>
    </source>
</evidence>
<organism evidence="13 14">
    <name type="scientific">Pelusios castaneus</name>
    <name type="common">West African mud turtle</name>
    <dbReference type="NCBI Taxonomy" id="367368"/>
    <lineage>
        <taxon>Eukaryota</taxon>
        <taxon>Metazoa</taxon>
        <taxon>Chordata</taxon>
        <taxon>Craniata</taxon>
        <taxon>Vertebrata</taxon>
        <taxon>Euteleostomi</taxon>
        <taxon>Archelosauria</taxon>
        <taxon>Testudinata</taxon>
        <taxon>Testudines</taxon>
        <taxon>Pleurodira</taxon>
        <taxon>Pelomedusidae</taxon>
        <taxon>Pelusios</taxon>
    </lineage>
</organism>
<keyword evidence="5 9" id="KW-1133">Transmembrane helix</keyword>
<feature type="domain" description="B30.2/SPRY" evidence="11">
    <location>
        <begin position="277"/>
        <end position="467"/>
    </location>
</feature>
<dbReference type="SUPFAM" id="SSF48726">
    <property type="entry name" value="Immunoglobulin"/>
    <property type="match status" value="2"/>
</dbReference>
<dbReference type="SMART" id="SM00589">
    <property type="entry name" value="PRY"/>
    <property type="match status" value="1"/>
</dbReference>
<evidence type="ECO:0000313" key="13">
    <source>
        <dbReference type="Ensembl" id="ENSPCEP00000004087.1"/>
    </source>
</evidence>
<keyword evidence="4 10" id="KW-0732">Signal</keyword>
<dbReference type="Pfam" id="PF00622">
    <property type="entry name" value="SPRY"/>
    <property type="match status" value="1"/>
</dbReference>
<evidence type="ECO:0000259" key="12">
    <source>
        <dbReference type="PROSITE" id="PS50835"/>
    </source>
</evidence>
<dbReference type="InterPro" id="IPR003599">
    <property type="entry name" value="Ig_sub"/>
</dbReference>
<dbReference type="InterPro" id="IPR013320">
    <property type="entry name" value="ConA-like_dom_sf"/>
</dbReference>
<dbReference type="SMART" id="SM00449">
    <property type="entry name" value="SPRY"/>
    <property type="match status" value="1"/>
</dbReference>
<dbReference type="InterPro" id="IPR003877">
    <property type="entry name" value="SPRY_dom"/>
</dbReference>
<evidence type="ECO:0000259" key="11">
    <source>
        <dbReference type="PROSITE" id="PS50188"/>
    </source>
</evidence>
<dbReference type="CDD" id="cd12888">
    <property type="entry name" value="SPRY_PRY_TRIM7_like"/>
    <property type="match status" value="1"/>
</dbReference>
<keyword evidence="7" id="KW-1015">Disulfide bond</keyword>
<sequence>MKMCAFCCNSGTSCIGMDLTVFLIIFHIHEVESGQFSVVVTNHPVAAIVDETFLLPCHLSPRMNAQNMEVKWSRPHLHSVVHLYRDGKDENESQALDYQGRTELLKDGLSNGSVDLKIHNIRTSDEGLYRCFIRSSTFYGEALLELKVAGFGSAPHIAVDGYEDGGIRVVCHSTGWYPEPGVLWRDFSGKLLPSVSQMVFQRENGLFEVQTAFIITEHSNQNVSCCIRNTLLNQEKESRVSVSDSFFPKVSHWMISLWVIVVVLFASIGFSLFLCKVIGNFIAELRWRRVLTHPANITLDPDTAHPRLIVSEDRKSVRQGDAQQHLRDNPERFDYECCVLGCEGFTSGSCYWEVEAGDGKHWAVGVAKESVSRKGEFMSNLNPEGGIWAVRLYGDQFQALTSPKSSLSLRRSPRRIRVCLDCERGQVIFFDADNQALIFAFPLASFTGERLRPWLWVRGGSQLSLCH</sequence>
<dbReference type="InterPro" id="IPR013783">
    <property type="entry name" value="Ig-like_fold"/>
</dbReference>
<name>A0A8C8VFN0_9SAUR</name>
<evidence type="ECO:0000256" key="9">
    <source>
        <dbReference type="SAM" id="Phobius"/>
    </source>
</evidence>
<dbReference type="PANTHER" id="PTHR24100:SF149">
    <property type="entry name" value="BG-LIKE ANTIGEN 1-RELATED"/>
    <property type="match status" value="1"/>
</dbReference>
<dbReference type="InterPro" id="IPR003879">
    <property type="entry name" value="Butyrophylin_SPRY"/>
</dbReference>
<reference evidence="13" key="1">
    <citation type="submission" date="2025-08" db="UniProtKB">
        <authorList>
            <consortium name="Ensembl"/>
        </authorList>
    </citation>
    <scope>IDENTIFICATION</scope>
</reference>
<dbReference type="Proteomes" id="UP000694393">
    <property type="component" value="Unplaced"/>
</dbReference>
<dbReference type="GO" id="GO:0001817">
    <property type="term" value="P:regulation of cytokine production"/>
    <property type="evidence" value="ECO:0007669"/>
    <property type="project" value="TreeGrafter"/>
</dbReference>
<evidence type="ECO:0008006" key="15">
    <source>
        <dbReference type="Google" id="ProtNLM"/>
    </source>
</evidence>
<comment type="similarity">
    <text evidence="2">Belongs to the immunoglobulin superfamily. BTN/MOG family.</text>
</comment>
<dbReference type="SUPFAM" id="SSF49899">
    <property type="entry name" value="Concanavalin A-like lectins/glucanases"/>
    <property type="match status" value="1"/>
</dbReference>
<dbReference type="PROSITE" id="PS50188">
    <property type="entry name" value="B302_SPRY"/>
    <property type="match status" value="1"/>
</dbReference>
<evidence type="ECO:0000256" key="1">
    <source>
        <dbReference type="ARBA" id="ARBA00004479"/>
    </source>
</evidence>
<keyword evidence="3 9" id="KW-0812">Transmembrane</keyword>
<keyword evidence="6 9" id="KW-0472">Membrane</keyword>
<dbReference type="InterPro" id="IPR006574">
    <property type="entry name" value="PRY"/>
</dbReference>
<proteinExistence type="inferred from homology"/>
<dbReference type="InterPro" id="IPR007110">
    <property type="entry name" value="Ig-like_dom"/>
</dbReference>
<evidence type="ECO:0000256" key="6">
    <source>
        <dbReference type="ARBA" id="ARBA00023136"/>
    </source>
</evidence>
<dbReference type="GO" id="GO:0009897">
    <property type="term" value="C:external side of plasma membrane"/>
    <property type="evidence" value="ECO:0007669"/>
    <property type="project" value="TreeGrafter"/>
</dbReference>
<dbReference type="Pfam" id="PF13765">
    <property type="entry name" value="PRY"/>
    <property type="match status" value="1"/>
</dbReference>
<dbReference type="CDD" id="cd05713">
    <property type="entry name" value="IgV_MOG_like"/>
    <property type="match status" value="1"/>
</dbReference>
<dbReference type="Pfam" id="PF22705">
    <property type="entry name" value="C2-set_3"/>
    <property type="match status" value="1"/>
</dbReference>
<comment type="subcellular location">
    <subcellularLocation>
        <location evidence="1">Membrane</location>
        <topology evidence="1">Single-pass type I membrane protein</topology>
    </subcellularLocation>
</comment>
<feature type="domain" description="Ig-like" evidence="12">
    <location>
        <begin position="51"/>
        <end position="149"/>
    </location>
</feature>
<evidence type="ECO:0000256" key="4">
    <source>
        <dbReference type="ARBA" id="ARBA00022729"/>
    </source>
</evidence>
<accession>A0A8C8VFN0</accession>
<keyword evidence="8" id="KW-0393">Immunoglobulin domain</keyword>
<keyword evidence="14" id="KW-1185">Reference proteome</keyword>
<dbReference type="InterPro" id="IPR043136">
    <property type="entry name" value="B30.2/SPRY_sf"/>
</dbReference>
<dbReference type="InterPro" id="IPR001870">
    <property type="entry name" value="B30.2/SPRY"/>
</dbReference>
<feature type="chain" id="PRO_5034134973" description="Butyrophilin subfamily 1 member A1-like" evidence="10">
    <location>
        <begin position="34"/>
        <end position="467"/>
    </location>
</feature>
<dbReference type="FunFam" id="2.60.40.10:FF:000183">
    <property type="entry name" value="Myelin-oligodendrocyte glycoprotein"/>
    <property type="match status" value="1"/>
</dbReference>
<evidence type="ECO:0000256" key="2">
    <source>
        <dbReference type="ARBA" id="ARBA00007591"/>
    </source>
</evidence>
<dbReference type="PANTHER" id="PTHR24100">
    <property type="entry name" value="BUTYROPHILIN"/>
    <property type="match status" value="1"/>
</dbReference>
<dbReference type="InterPro" id="IPR036179">
    <property type="entry name" value="Ig-like_dom_sf"/>
</dbReference>